<accession>A0A6N6VWV9</accession>
<protein>
    <submittedName>
        <fullName evidence="13">DUF1211 domain-containing protein</fullName>
    </submittedName>
</protein>
<proteinExistence type="inferred from homology"/>
<evidence type="ECO:0000256" key="7">
    <source>
        <dbReference type="ARBA" id="ARBA00022958"/>
    </source>
</evidence>
<evidence type="ECO:0000256" key="1">
    <source>
        <dbReference type="ARBA" id="ARBA00004141"/>
    </source>
</evidence>
<evidence type="ECO:0000256" key="2">
    <source>
        <dbReference type="ARBA" id="ARBA00006920"/>
    </source>
</evidence>
<evidence type="ECO:0000256" key="6">
    <source>
        <dbReference type="ARBA" id="ARBA00022826"/>
    </source>
</evidence>
<dbReference type="Pfam" id="PF06736">
    <property type="entry name" value="TMEM175"/>
    <property type="match status" value="1"/>
</dbReference>
<evidence type="ECO:0000256" key="10">
    <source>
        <dbReference type="ARBA" id="ARBA00023136"/>
    </source>
</evidence>
<keyword evidence="5" id="KW-0812">Transmembrane</keyword>
<evidence type="ECO:0000313" key="14">
    <source>
        <dbReference type="Proteomes" id="UP000437748"/>
    </source>
</evidence>
<comment type="similarity">
    <text evidence="2">Belongs to the TMEM175 family.</text>
</comment>
<keyword evidence="11" id="KW-0407">Ion channel</keyword>
<dbReference type="GO" id="GO:0015252">
    <property type="term" value="F:proton channel activity"/>
    <property type="evidence" value="ECO:0007669"/>
    <property type="project" value="InterPro"/>
</dbReference>
<evidence type="ECO:0000256" key="9">
    <source>
        <dbReference type="ARBA" id="ARBA00023065"/>
    </source>
</evidence>
<comment type="catalytic activity">
    <reaction evidence="12">
        <text>K(+)(in) = K(+)(out)</text>
        <dbReference type="Rhea" id="RHEA:29463"/>
        <dbReference type="ChEBI" id="CHEBI:29103"/>
    </reaction>
</comment>
<dbReference type="InterPro" id="IPR010617">
    <property type="entry name" value="TMEM175-like"/>
</dbReference>
<keyword evidence="8" id="KW-1133">Transmembrane helix</keyword>
<evidence type="ECO:0000313" key="13">
    <source>
        <dbReference type="EMBL" id="KAB8041130.1"/>
    </source>
</evidence>
<dbReference type="Proteomes" id="UP000437748">
    <property type="component" value="Unassembled WGS sequence"/>
</dbReference>
<dbReference type="GO" id="GO:0016020">
    <property type="term" value="C:membrane"/>
    <property type="evidence" value="ECO:0007669"/>
    <property type="project" value="UniProtKB-SubCell"/>
</dbReference>
<dbReference type="AlphaFoldDB" id="A0A6N6VWV9"/>
<evidence type="ECO:0000256" key="11">
    <source>
        <dbReference type="ARBA" id="ARBA00023303"/>
    </source>
</evidence>
<keyword evidence="10" id="KW-0472">Membrane</keyword>
<comment type="caution">
    <text evidence="13">The sequence shown here is derived from an EMBL/GenBank/DDBJ whole genome shotgun (WGS) entry which is preliminary data.</text>
</comment>
<dbReference type="GO" id="GO:0005267">
    <property type="term" value="F:potassium channel activity"/>
    <property type="evidence" value="ECO:0007669"/>
    <property type="project" value="UniProtKB-KW"/>
</dbReference>
<reference evidence="13 14" key="1">
    <citation type="submission" date="2019-10" db="EMBL/GenBank/DDBJ databases">
        <title>New species of Slilvanegrellaceae.</title>
        <authorList>
            <person name="Pitt A."/>
            <person name="Hahn M.W."/>
        </authorList>
    </citation>
    <scope>NUCLEOTIDE SEQUENCE [LARGE SCALE GENOMIC DNA]</scope>
    <source>
        <strain evidence="13 14">SP-Ram-0.45-NSY-1</strain>
    </source>
</reference>
<keyword evidence="4" id="KW-0633">Potassium transport</keyword>
<dbReference type="EMBL" id="WFLM01000001">
    <property type="protein sequence ID" value="KAB8041130.1"/>
    <property type="molecule type" value="Genomic_DNA"/>
</dbReference>
<evidence type="ECO:0000256" key="4">
    <source>
        <dbReference type="ARBA" id="ARBA00022538"/>
    </source>
</evidence>
<evidence type="ECO:0000256" key="12">
    <source>
        <dbReference type="ARBA" id="ARBA00034430"/>
    </source>
</evidence>
<evidence type="ECO:0000256" key="8">
    <source>
        <dbReference type="ARBA" id="ARBA00022989"/>
    </source>
</evidence>
<sequence>MSKARFEAFSDGVIAVIITVLVLEIPLPSNHINSNELFSVLVFLLQ</sequence>
<organism evidence="13 14">
    <name type="scientific">Silvanigrella paludirubra</name>
    <dbReference type="NCBI Taxonomy" id="2499159"/>
    <lineage>
        <taxon>Bacteria</taxon>
        <taxon>Pseudomonadati</taxon>
        <taxon>Bdellovibrionota</taxon>
        <taxon>Oligoflexia</taxon>
        <taxon>Silvanigrellales</taxon>
        <taxon>Silvanigrellaceae</taxon>
        <taxon>Silvanigrella</taxon>
    </lineage>
</organism>
<dbReference type="OrthoDB" id="7626281at2"/>
<keyword evidence="7" id="KW-0630">Potassium</keyword>
<keyword evidence="3" id="KW-0813">Transport</keyword>
<evidence type="ECO:0000256" key="3">
    <source>
        <dbReference type="ARBA" id="ARBA00022448"/>
    </source>
</evidence>
<evidence type="ECO:0000256" key="5">
    <source>
        <dbReference type="ARBA" id="ARBA00022692"/>
    </source>
</evidence>
<keyword evidence="6" id="KW-0631">Potassium channel</keyword>
<comment type="subcellular location">
    <subcellularLocation>
        <location evidence="1">Membrane</location>
        <topology evidence="1">Multi-pass membrane protein</topology>
    </subcellularLocation>
</comment>
<keyword evidence="14" id="KW-1185">Reference proteome</keyword>
<gene>
    <name evidence="13" type="ORF">GCL60_02510</name>
</gene>
<name>A0A6N6VWV9_9BACT</name>
<keyword evidence="9" id="KW-0406">Ion transport</keyword>